<evidence type="ECO:0000259" key="9">
    <source>
        <dbReference type="Pfam" id="PF07715"/>
    </source>
</evidence>
<keyword evidence="5 7" id="KW-0472">Membrane</keyword>
<sequence length="1051" mass="115756">MKSKILPLGIGAGILLSLAFSSQSASADAPGNSPFQVVQQQSRKVSGTIKDSKGEGLPGVSVRLKSDSSVGTITDISGAFQLQVPSSETVLLVSSVGYKAQEVNLAGRSVIDISLDENVTELEELVVIGYGEQKKSDLTGAVTSVKGAKVNKIAATNVTEMLQGNISGARISLSSGAPGASPQIQVRGTGSFGGGSPLYIIDGVQGSPEDLNPDDIASFEILKDAASAAIYGTQGADGVILITTKSGTRAEKLKIDVNTFSAVSEDIDQLSLVSGRQWREVQRLAYENDARDTPASAEAMPDYIADNNFDYSKFANTDWQDALTQKGHVKSVSVGVSGGGKMSNYRASVQYQDIKGVMLDTDQKKYNFRLRGSFGSDKLRFTPTVSYTFRKGNQETYRYGEARKLSPLMPIYDDSRPSGYGFMDSESGYNDFVALSNVVGEAELKKNQYEDHKVVTNIGMVYNPIKDLTISSNFGVENRITFWKQYAPQYQLGKQERNLFAYLTEKAQYERNINADAFVTYKKSFGDHNLKLMAGATYFDRYRRAINVHAQGKNSEDEPAGFVDPLFQLLQPTLSSAGSDATYSASGGYDKLVRVGLISRFNYDYKGRYLLQATIRRDASSKFGRDTRWGNFPSVSAGWKISEEEFFQPASKYLNFLKLRASYGLLGREKTLGLYTKQALVYSGYSHPFGTGEVVSSGSFTFDLENLEYRWEKSISKNIGIDFESLEGQLYGEINYYNNDTEDLLARRGVPSSAGINDPIVNVASLTNKGWEFELGYRKTAGDFTFDVKGNLSFNRSEITKLTKDDEQMFFSTGTVTESGYSIGHFYLIQADGIFQNQQEIDNHKATLEGGQEKVIQPLAKPGDVRFVDKNNDGIINADDREYLGRSEPGFVYGLSAEVGYKGFDLSVLFYGEEDRQLINFDRQGLEKSTPDRNYSTDLLDAWSPSNTGSSVPRLTKIDLNNNNRLSSRWLEDASFLRVKNIRLGYSVPKSVLNKVNVQKLRVYVSGENLFTFTDFTGVDPEAPIGLDQVGGSGYRYPVVKKAVIGLQLTF</sequence>
<keyword evidence="4 7" id="KW-0812">Transmembrane</keyword>
<dbReference type="RefSeq" id="WP_338395379.1">
    <property type="nucleotide sequence ID" value="NZ_AP025317.1"/>
</dbReference>
<dbReference type="InterPro" id="IPR012910">
    <property type="entry name" value="Plug_dom"/>
</dbReference>
<dbReference type="SUPFAM" id="SSF49464">
    <property type="entry name" value="Carboxypeptidase regulatory domain-like"/>
    <property type="match status" value="1"/>
</dbReference>
<dbReference type="PROSITE" id="PS52016">
    <property type="entry name" value="TONB_DEPENDENT_REC_3"/>
    <property type="match status" value="1"/>
</dbReference>
<dbReference type="InterPro" id="IPR023997">
    <property type="entry name" value="TonB-dep_OMP_SusC/RagA_CS"/>
</dbReference>
<evidence type="ECO:0000256" key="2">
    <source>
        <dbReference type="ARBA" id="ARBA00022448"/>
    </source>
</evidence>
<dbReference type="KEGG" id="fax:FUAX_46700"/>
<dbReference type="Gene3D" id="2.40.170.20">
    <property type="entry name" value="TonB-dependent receptor, beta-barrel domain"/>
    <property type="match status" value="1"/>
</dbReference>
<dbReference type="InterPro" id="IPR023996">
    <property type="entry name" value="TonB-dep_OMP_SusC/RagA"/>
</dbReference>
<dbReference type="InterPro" id="IPR039426">
    <property type="entry name" value="TonB-dep_rcpt-like"/>
</dbReference>
<dbReference type="GO" id="GO:0009279">
    <property type="term" value="C:cell outer membrane"/>
    <property type="evidence" value="ECO:0007669"/>
    <property type="project" value="UniProtKB-SubCell"/>
</dbReference>
<evidence type="ECO:0000256" key="1">
    <source>
        <dbReference type="ARBA" id="ARBA00004571"/>
    </source>
</evidence>
<keyword evidence="3 7" id="KW-1134">Transmembrane beta strand</keyword>
<comment type="similarity">
    <text evidence="7">Belongs to the TonB-dependent receptor family.</text>
</comment>
<keyword evidence="8" id="KW-0732">Signal</keyword>
<name>A0AAU9CPQ4_9BACT</name>
<evidence type="ECO:0000256" key="7">
    <source>
        <dbReference type="PROSITE-ProRule" id="PRU01360"/>
    </source>
</evidence>
<organism evidence="10 11">
    <name type="scientific">Fulvitalea axinellae</name>
    <dbReference type="NCBI Taxonomy" id="1182444"/>
    <lineage>
        <taxon>Bacteria</taxon>
        <taxon>Pseudomonadati</taxon>
        <taxon>Bacteroidota</taxon>
        <taxon>Cytophagia</taxon>
        <taxon>Cytophagales</taxon>
        <taxon>Persicobacteraceae</taxon>
        <taxon>Fulvitalea</taxon>
    </lineage>
</organism>
<evidence type="ECO:0000313" key="11">
    <source>
        <dbReference type="Proteomes" id="UP001348817"/>
    </source>
</evidence>
<evidence type="ECO:0000256" key="5">
    <source>
        <dbReference type="ARBA" id="ARBA00023136"/>
    </source>
</evidence>
<comment type="subcellular location">
    <subcellularLocation>
        <location evidence="1 7">Cell outer membrane</location>
        <topology evidence="1 7">Multi-pass membrane protein</topology>
    </subcellularLocation>
</comment>
<keyword evidence="11" id="KW-1185">Reference proteome</keyword>
<evidence type="ECO:0000256" key="8">
    <source>
        <dbReference type="SAM" id="SignalP"/>
    </source>
</evidence>
<dbReference type="Proteomes" id="UP001348817">
    <property type="component" value="Plasmid pFA3"/>
</dbReference>
<feature type="signal peptide" evidence="8">
    <location>
        <begin position="1"/>
        <end position="27"/>
    </location>
</feature>
<gene>
    <name evidence="10" type="ORF">FUAX_46700</name>
</gene>
<dbReference type="NCBIfam" id="TIGR04057">
    <property type="entry name" value="SusC_RagA_signa"/>
    <property type="match status" value="1"/>
</dbReference>
<evidence type="ECO:0000256" key="6">
    <source>
        <dbReference type="ARBA" id="ARBA00023237"/>
    </source>
</evidence>
<dbReference type="InterPro" id="IPR008969">
    <property type="entry name" value="CarboxyPept-like_regulatory"/>
</dbReference>
<dbReference type="SUPFAM" id="SSF56935">
    <property type="entry name" value="Porins"/>
    <property type="match status" value="1"/>
</dbReference>
<dbReference type="Pfam" id="PF07715">
    <property type="entry name" value="Plug"/>
    <property type="match status" value="1"/>
</dbReference>
<proteinExistence type="inferred from homology"/>
<dbReference type="AlphaFoldDB" id="A0AAU9CPQ4"/>
<keyword evidence="10" id="KW-0614">Plasmid</keyword>
<dbReference type="Gene3D" id="2.170.130.10">
    <property type="entry name" value="TonB-dependent receptor, plug domain"/>
    <property type="match status" value="1"/>
</dbReference>
<dbReference type="NCBIfam" id="TIGR04056">
    <property type="entry name" value="OMP_RagA_SusC"/>
    <property type="match status" value="1"/>
</dbReference>
<dbReference type="EMBL" id="AP025317">
    <property type="protein sequence ID" value="BDD12238.1"/>
    <property type="molecule type" value="Genomic_DNA"/>
</dbReference>
<dbReference type="InterPro" id="IPR037066">
    <property type="entry name" value="Plug_dom_sf"/>
</dbReference>
<evidence type="ECO:0000256" key="3">
    <source>
        <dbReference type="ARBA" id="ARBA00022452"/>
    </source>
</evidence>
<geneLocation type="plasmid" evidence="10 11">
    <name>pFA3</name>
</geneLocation>
<evidence type="ECO:0000256" key="4">
    <source>
        <dbReference type="ARBA" id="ARBA00022692"/>
    </source>
</evidence>
<feature type="chain" id="PRO_5043806954" evidence="8">
    <location>
        <begin position="28"/>
        <end position="1051"/>
    </location>
</feature>
<accession>A0AAU9CPQ4</accession>
<feature type="domain" description="TonB-dependent receptor plug" evidence="9">
    <location>
        <begin position="135"/>
        <end position="239"/>
    </location>
</feature>
<protein>
    <submittedName>
        <fullName evidence="10">SusC/RagA family TonB-linked outer membrane protein</fullName>
    </submittedName>
</protein>
<keyword evidence="2 7" id="KW-0813">Transport</keyword>
<reference evidence="10 11" key="1">
    <citation type="submission" date="2021-12" db="EMBL/GenBank/DDBJ databases">
        <title>Genome sequencing of bacteria with rrn-lacking chromosome and rrn-plasmid.</title>
        <authorList>
            <person name="Anda M."/>
            <person name="Iwasaki W."/>
        </authorList>
    </citation>
    <scope>NUCLEOTIDE SEQUENCE [LARGE SCALE GENOMIC DNA]</scope>
    <source>
        <strain evidence="10 11">DSM 100852</strain>
        <plasmid evidence="10 11">pFA3</plasmid>
    </source>
</reference>
<keyword evidence="6 7" id="KW-0998">Cell outer membrane</keyword>
<dbReference type="Pfam" id="PF13715">
    <property type="entry name" value="CarbopepD_reg_2"/>
    <property type="match status" value="1"/>
</dbReference>
<evidence type="ECO:0000313" key="10">
    <source>
        <dbReference type="EMBL" id="BDD12238.1"/>
    </source>
</evidence>
<dbReference type="InterPro" id="IPR036942">
    <property type="entry name" value="Beta-barrel_TonB_sf"/>
</dbReference>
<dbReference type="Gene3D" id="2.60.40.1120">
    <property type="entry name" value="Carboxypeptidase-like, regulatory domain"/>
    <property type="match status" value="1"/>
</dbReference>